<evidence type="ECO:0000313" key="8">
    <source>
        <dbReference type="EMBL" id="ENV13633.1"/>
    </source>
</evidence>
<dbReference type="PANTHER" id="PTHR30606:SF10">
    <property type="entry name" value="PHOSPHATIDYLINOSITOL MANNOSIDE ACYLTRANSFERASE"/>
    <property type="match status" value="1"/>
</dbReference>
<dbReference type="RefSeq" id="WP_004813043.1">
    <property type="nucleotide sequence ID" value="NZ_KB849451.1"/>
</dbReference>
<accession>N8Y1Y1</accession>
<proteinExistence type="predicted"/>
<dbReference type="AlphaFoldDB" id="N8Y1Y1"/>
<evidence type="ECO:0000256" key="7">
    <source>
        <dbReference type="SAM" id="Phobius"/>
    </source>
</evidence>
<keyword evidence="2" id="KW-1003">Cell membrane</keyword>
<dbReference type="GO" id="GO:0009247">
    <property type="term" value="P:glycolipid biosynthetic process"/>
    <property type="evidence" value="ECO:0007669"/>
    <property type="project" value="UniProtKB-ARBA"/>
</dbReference>
<dbReference type="InterPro" id="IPR004960">
    <property type="entry name" value="LipA_acyltrans"/>
</dbReference>
<dbReference type="EMBL" id="APPI01000012">
    <property type="protein sequence ID" value="ENV13633.1"/>
    <property type="molecule type" value="Genomic_DNA"/>
</dbReference>
<evidence type="ECO:0000256" key="5">
    <source>
        <dbReference type="ARBA" id="ARBA00023136"/>
    </source>
</evidence>
<keyword evidence="4" id="KW-0808">Transferase</keyword>
<comment type="subcellular location">
    <subcellularLocation>
        <location evidence="1">Cell inner membrane</location>
    </subcellularLocation>
</comment>
<organism evidence="8 9">
    <name type="scientific">Acinetobacter schindleri NIPH 900</name>
    <dbReference type="NCBI Taxonomy" id="1217675"/>
    <lineage>
        <taxon>Bacteria</taxon>
        <taxon>Pseudomonadati</taxon>
        <taxon>Pseudomonadota</taxon>
        <taxon>Gammaproteobacteria</taxon>
        <taxon>Moraxellales</taxon>
        <taxon>Moraxellaceae</taxon>
        <taxon>Acinetobacter</taxon>
    </lineage>
</organism>
<comment type="caution">
    <text evidence="8">The sequence shown here is derived from an EMBL/GenBank/DDBJ whole genome shotgun (WGS) entry which is preliminary data.</text>
</comment>
<evidence type="ECO:0000313" key="9">
    <source>
        <dbReference type="Proteomes" id="UP000018438"/>
    </source>
</evidence>
<evidence type="ECO:0000256" key="2">
    <source>
        <dbReference type="ARBA" id="ARBA00022475"/>
    </source>
</evidence>
<evidence type="ECO:0000256" key="1">
    <source>
        <dbReference type="ARBA" id="ARBA00004533"/>
    </source>
</evidence>
<reference evidence="8 9" key="1">
    <citation type="submission" date="2013-02" db="EMBL/GenBank/DDBJ databases">
        <title>The Genome Sequence of Acinetobacter schindleri NIPH 900.</title>
        <authorList>
            <consortium name="The Broad Institute Genome Sequencing Platform"/>
            <consortium name="The Broad Institute Genome Sequencing Center for Infectious Disease"/>
            <person name="Cerqueira G."/>
            <person name="Feldgarden M."/>
            <person name="Courvalin P."/>
            <person name="Perichon B."/>
            <person name="Grillot-Courvalin C."/>
            <person name="Clermont D."/>
            <person name="Rocha E."/>
            <person name="Yoon E.-J."/>
            <person name="Nemec A."/>
            <person name="Walker B."/>
            <person name="Young S.K."/>
            <person name="Zeng Q."/>
            <person name="Gargeya S."/>
            <person name="Fitzgerald M."/>
            <person name="Haas B."/>
            <person name="Abouelleil A."/>
            <person name="Alvarado L."/>
            <person name="Arachchi H.M."/>
            <person name="Berlin A.M."/>
            <person name="Chapman S.B."/>
            <person name="Dewar J."/>
            <person name="Goldberg J."/>
            <person name="Griggs A."/>
            <person name="Gujja S."/>
            <person name="Hansen M."/>
            <person name="Howarth C."/>
            <person name="Imamovic A."/>
            <person name="Larimer J."/>
            <person name="McCowan C."/>
            <person name="Murphy C."/>
            <person name="Neiman D."/>
            <person name="Pearson M."/>
            <person name="Priest M."/>
            <person name="Roberts A."/>
            <person name="Saif S."/>
            <person name="Shea T."/>
            <person name="Sisk P."/>
            <person name="Sykes S."/>
            <person name="Wortman J."/>
            <person name="Nusbaum C."/>
            <person name="Birren B."/>
        </authorList>
    </citation>
    <scope>NUCLEOTIDE SEQUENCE [LARGE SCALE GENOMIC DNA]</scope>
    <source>
        <strain evidence="8 9">NIPH 900</strain>
    </source>
</reference>
<evidence type="ECO:0008006" key="10">
    <source>
        <dbReference type="Google" id="ProtNLM"/>
    </source>
</evidence>
<sequence length="288" mass="33279">MYFLLTFLAILPLRILQLFGYIIAWFLYRINSSIHRVTQINIQLAYPELNDKKQKNIIRKSIQSQCLSYLECIKFWGMSTAYNLSRINQIYGIEHFNHAINEKKGVIVVVPHLGSWELLNAWLCSQTQPMIMYKPNRNKDINRYILQARQKTNAILVPADETGIRAIFKHLKQGGLTVILPDHIPKPSGGIYADFFKQNVLSVTIVPKLAQKTQCNVVGISCIRTNRHSCFDIHCSSISNNIMSKDLQTSVLCLNQHMEQMIATIPAQYIWSYKRFRNCYGNHNPYKA</sequence>
<evidence type="ECO:0000256" key="4">
    <source>
        <dbReference type="ARBA" id="ARBA00022679"/>
    </source>
</evidence>
<keyword evidence="7" id="KW-0812">Transmembrane</keyword>
<keyword evidence="3" id="KW-0997">Cell inner membrane</keyword>
<name>N8Y1Y1_9GAMM</name>
<dbReference type="Proteomes" id="UP000018438">
    <property type="component" value="Unassembled WGS sequence"/>
</dbReference>
<dbReference type="CDD" id="cd07984">
    <property type="entry name" value="LPLAT_LABLAT-like"/>
    <property type="match status" value="1"/>
</dbReference>
<keyword evidence="7" id="KW-1133">Transmembrane helix</keyword>
<evidence type="ECO:0000256" key="3">
    <source>
        <dbReference type="ARBA" id="ARBA00022519"/>
    </source>
</evidence>
<dbReference type="GO" id="GO:0016746">
    <property type="term" value="F:acyltransferase activity"/>
    <property type="evidence" value="ECO:0007669"/>
    <property type="project" value="UniProtKB-KW"/>
</dbReference>
<dbReference type="GO" id="GO:0005886">
    <property type="term" value="C:plasma membrane"/>
    <property type="evidence" value="ECO:0007669"/>
    <property type="project" value="UniProtKB-SubCell"/>
</dbReference>
<dbReference type="PANTHER" id="PTHR30606">
    <property type="entry name" value="LIPID A BIOSYNTHESIS LAUROYL ACYLTRANSFERASE"/>
    <property type="match status" value="1"/>
</dbReference>
<dbReference type="PATRIC" id="fig|1217675.3.peg.708"/>
<keyword evidence="9" id="KW-1185">Reference proteome</keyword>
<dbReference type="Pfam" id="PF03279">
    <property type="entry name" value="Lip_A_acyltrans"/>
    <property type="match status" value="1"/>
</dbReference>
<keyword evidence="5 7" id="KW-0472">Membrane</keyword>
<dbReference type="HOGENOM" id="CLU_049421_0_0_6"/>
<evidence type="ECO:0000256" key="6">
    <source>
        <dbReference type="ARBA" id="ARBA00023315"/>
    </source>
</evidence>
<dbReference type="PIRSF" id="PIRSF026649">
    <property type="entry name" value="MsbB"/>
    <property type="match status" value="1"/>
</dbReference>
<protein>
    <recommendedName>
        <fullName evidence="10">Lipid A biosynthesis acyltransferase</fullName>
    </recommendedName>
</protein>
<feature type="transmembrane region" description="Helical" evidence="7">
    <location>
        <begin position="6"/>
        <end position="28"/>
    </location>
</feature>
<keyword evidence="6" id="KW-0012">Acyltransferase</keyword>
<gene>
    <name evidence="8" type="ORF">F965_00731</name>
</gene>